<reference evidence="2 3" key="1">
    <citation type="submission" date="2016-09" db="EMBL/GenBank/DDBJ databases">
        <title>The draft genome of Dichanthelium oligosanthes: A C3 panicoid grass species.</title>
        <authorList>
            <person name="Studer A.J."/>
            <person name="Schnable J.C."/>
            <person name="Brutnell T.P."/>
        </authorList>
    </citation>
    <scope>NUCLEOTIDE SEQUENCE [LARGE SCALE GENOMIC DNA]</scope>
    <source>
        <strain evidence="3">cv. Kellogg 1175</strain>
        <tissue evidence="2">Leaf</tissue>
    </source>
</reference>
<evidence type="ECO:0000313" key="3">
    <source>
        <dbReference type="Proteomes" id="UP000095767"/>
    </source>
</evidence>
<dbReference type="SUPFAM" id="SSF55277">
    <property type="entry name" value="GYF domain"/>
    <property type="match status" value="1"/>
</dbReference>
<dbReference type="AlphaFoldDB" id="A0A1E5V4X2"/>
<dbReference type="PROSITE" id="PS50829">
    <property type="entry name" value="GYF"/>
    <property type="match status" value="1"/>
</dbReference>
<dbReference type="InterPro" id="IPR045894">
    <property type="entry name" value="At5g08430-like"/>
</dbReference>
<dbReference type="PANTHER" id="PTHR46851">
    <property type="entry name" value="OS01G0884500 PROTEIN"/>
    <property type="match status" value="1"/>
</dbReference>
<protein>
    <recommendedName>
        <fullName evidence="1">GYF domain-containing protein</fullName>
    </recommendedName>
</protein>
<dbReference type="InterPro" id="IPR035445">
    <property type="entry name" value="GYF-like_dom_sf"/>
</dbReference>
<evidence type="ECO:0000313" key="2">
    <source>
        <dbReference type="EMBL" id="OEL20117.1"/>
    </source>
</evidence>
<name>A0A1E5V4X2_9POAL</name>
<dbReference type="Proteomes" id="UP000095767">
    <property type="component" value="Unassembled WGS sequence"/>
</dbReference>
<dbReference type="OrthoDB" id="674730at2759"/>
<dbReference type="Gene3D" id="3.30.1490.40">
    <property type="match status" value="1"/>
</dbReference>
<feature type="non-terminal residue" evidence="2">
    <location>
        <position position="1"/>
    </location>
</feature>
<dbReference type="InterPro" id="IPR003169">
    <property type="entry name" value="GYF"/>
</dbReference>
<evidence type="ECO:0000259" key="1">
    <source>
        <dbReference type="PROSITE" id="PS50829"/>
    </source>
</evidence>
<keyword evidence="3" id="KW-1185">Reference proteome</keyword>
<dbReference type="PANTHER" id="PTHR46851:SF21">
    <property type="entry name" value="OS01G0884500 PROTEIN"/>
    <property type="match status" value="1"/>
</dbReference>
<feature type="domain" description="GYF" evidence="1">
    <location>
        <begin position="1"/>
        <end position="54"/>
    </location>
</feature>
<accession>A0A1E5V4X2</accession>
<dbReference type="SMART" id="SM00444">
    <property type="entry name" value="GYF"/>
    <property type="match status" value="1"/>
</dbReference>
<gene>
    <name evidence="2" type="ORF">BAE44_0018864</name>
</gene>
<dbReference type="Pfam" id="PF02213">
    <property type="entry name" value="GYF"/>
    <property type="match status" value="1"/>
</dbReference>
<dbReference type="EMBL" id="LWDX02051742">
    <property type="protein sequence ID" value="OEL20117.1"/>
    <property type="molecule type" value="Genomic_DNA"/>
</dbReference>
<organism evidence="2 3">
    <name type="scientific">Dichanthelium oligosanthes</name>
    <dbReference type="NCBI Taxonomy" id="888268"/>
    <lineage>
        <taxon>Eukaryota</taxon>
        <taxon>Viridiplantae</taxon>
        <taxon>Streptophyta</taxon>
        <taxon>Embryophyta</taxon>
        <taxon>Tracheophyta</taxon>
        <taxon>Spermatophyta</taxon>
        <taxon>Magnoliopsida</taxon>
        <taxon>Liliopsida</taxon>
        <taxon>Poales</taxon>
        <taxon>Poaceae</taxon>
        <taxon>PACMAD clade</taxon>
        <taxon>Panicoideae</taxon>
        <taxon>Panicodae</taxon>
        <taxon>Paniceae</taxon>
        <taxon>Dichantheliinae</taxon>
        <taxon>Dichanthelium</taxon>
    </lineage>
</organism>
<proteinExistence type="predicted"/>
<comment type="caution">
    <text evidence="2">The sequence shown here is derived from an EMBL/GenBank/DDBJ whole genome shotgun (WGS) entry which is preliminary data.</text>
</comment>
<dbReference type="STRING" id="888268.A0A1E5V4X2"/>
<sequence>LWYYIDPQGNTQGPFRLTSLFDWRGFFDEDFKVWRMGEIAEQAILVTDAFLMMNMQRALTAEPSIFTFHLDLEHLIRSSF</sequence>